<evidence type="ECO:0000256" key="1">
    <source>
        <dbReference type="ARBA" id="ARBA00004167"/>
    </source>
</evidence>
<evidence type="ECO:0000256" key="4">
    <source>
        <dbReference type="ARBA" id="ARBA00023136"/>
    </source>
</evidence>
<dbReference type="SUPFAM" id="SSF74653">
    <property type="entry name" value="TolA/TonB C-terminal domain"/>
    <property type="match status" value="1"/>
</dbReference>
<dbReference type="EMBL" id="CP080507">
    <property type="protein sequence ID" value="QYM78481.1"/>
    <property type="molecule type" value="Genomic_DNA"/>
</dbReference>
<comment type="subcellular location">
    <subcellularLocation>
        <location evidence="1">Membrane</location>
        <topology evidence="1">Single-pass membrane protein</topology>
    </subcellularLocation>
</comment>
<dbReference type="GO" id="GO:0016020">
    <property type="term" value="C:membrane"/>
    <property type="evidence" value="ECO:0007669"/>
    <property type="project" value="UniProtKB-SubCell"/>
</dbReference>
<dbReference type="AlphaFoldDB" id="A0A8F9TSY6"/>
<keyword evidence="3" id="KW-1133">Transmembrane helix</keyword>
<evidence type="ECO:0000313" key="6">
    <source>
        <dbReference type="EMBL" id="QYM78481.1"/>
    </source>
</evidence>
<dbReference type="Pfam" id="PF03544">
    <property type="entry name" value="TonB_C"/>
    <property type="match status" value="1"/>
</dbReference>
<keyword evidence="7" id="KW-1185">Reference proteome</keyword>
<dbReference type="NCBIfam" id="TIGR01352">
    <property type="entry name" value="tonB_Cterm"/>
    <property type="match status" value="1"/>
</dbReference>
<dbReference type="PROSITE" id="PS52015">
    <property type="entry name" value="TONB_CTD"/>
    <property type="match status" value="1"/>
</dbReference>
<proteinExistence type="predicted"/>
<dbReference type="InterPro" id="IPR006260">
    <property type="entry name" value="TonB/TolA_C"/>
</dbReference>
<dbReference type="GO" id="GO:0055085">
    <property type="term" value="P:transmembrane transport"/>
    <property type="evidence" value="ECO:0007669"/>
    <property type="project" value="InterPro"/>
</dbReference>
<dbReference type="PROSITE" id="PS51257">
    <property type="entry name" value="PROKAR_LIPOPROTEIN"/>
    <property type="match status" value="1"/>
</dbReference>
<dbReference type="RefSeq" id="WP_220161585.1">
    <property type="nucleotide sequence ID" value="NZ_CP080507.1"/>
</dbReference>
<evidence type="ECO:0000313" key="7">
    <source>
        <dbReference type="Proteomes" id="UP000825051"/>
    </source>
</evidence>
<dbReference type="InterPro" id="IPR037682">
    <property type="entry name" value="TonB_C"/>
</dbReference>
<dbReference type="Proteomes" id="UP000825051">
    <property type="component" value="Chromosome"/>
</dbReference>
<evidence type="ECO:0000259" key="5">
    <source>
        <dbReference type="PROSITE" id="PS52015"/>
    </source>
</evidence>
<evidence type="ECO:0000256" key="2">
    <source>
        <dbReference type="ARBA" id="ARBA00022692"/>
    </source>
</evidence>
<dbReference type="Gene3D" id="3.30.1150.10">
    <property type="match status" value="1"/>
</dbReference>
<reference evidence="6" key="1">
    <citation type="submission" date="2021-08" db="EMBL/GenBank/DDBJ databases">
        <title>Genome of a novel bacterium of the phylum Verrucomicrobia, Oleiharenicola sp. KSB-15.</title>
        <authorList>
            <person name="Chung J.-H."/>
            <person name="Ahn J.-H."/>
            <person name="Yoon Y."/>
            <person name="Kim D.-Y."/>
            <person name="An S.-H."/>
            <person name="Park I."/>
            <person name="Yeon J."/>
        </authorList>
    </citation>
    <scope>NUCLEOTIDE SEQUENCE</scope>
    <source>
        <strain evidence="6">KSB-15</strain>
    </source>
</reference>
<organism evidence="6 7">
    <name type="scientific">Horticoccus luteus</name>
    <dbReference type="NCBI Taxonomy" id="2862869"/>
    <lineage>
        <taxon>Bacteria</taxon>
        <taxon>Pseudomonadati</taxon>
        <taxon>Verrucomicrobiota</taxon>
        <taxon>Opitutia</taxon>
        <taxon>Opitutales</taxon>
        <taxon>Opitutaceae</taxon>
        <taxon>Horticoccus</taxon>
    </lineage>
</organism>
<keyword evidence="4" id="KW-0472">Membrane</keyword>
<name>A0A8F9TSY6_9BACT</name>
<gene>
    <name evidence="6" type="ORF">K0B96_14425</name>
</gene>
<dbReference type="KEGG" id="ole:K0B96_14425"/>
<accession>A0A8F9TSY6</accession>
<evidence type="ECO:0000256" key="3">
    <source>
        <dbReference type="ARBA" id="ARBA00022989"/>
    </source>
</evidence>
<protein>
    <submittedName>
        <fullName evidence="6">Energy transducer TonB</fullName>
    </submittedName>
</protein>
<feature type="domain" description="TonB C-terminal" evidence="5">
    <location>
        <begin position="85"/>
        <end position="180"/>
    </location>
</feature>
<keyword evidence="2" id="KW-0812">Transmembrane</keyword>
<sequence>MKRTKSSVWPVLAVGVLILGVAGCNTVPEPDPEQAYLHETNKGLKEQEARRFQAPDDPDAVTPAEVNRAFAKSPGYRPPIFGPDQTVEAPKLLHIEWPQYPSWAGHEAAQALVTVAARIGVDGRVIEARAVRSTNVRLNEPAIEAVKLWTFAAGKVDGEPRESVFIVPIEVGPQGMHLREDLMSASYSPFPGA</sequence>